<feature type="chain" id="PRO_5035169877" evidence="6">
    <location>
        <begin position="29"/>
        <end position="509"/>
    </location>
</feature>
<protein>
    <submittedName>
        <fullName evidence="7">Uncharacterized protein</fullName>
    </submittedName>
</protein>
<feature type="compositionally biased region" description="Pro residues" evidence="5">
    <location>
        <begin position="56"/>
        <end position="74"/>
    </location>
</feature>
<dbReference type="Pfam" id="PF00560">
    <property type="entry name" value="LRR_1"/>
    <property type="match status" value="2"/>
</dbReference>
<keyword evidence="8" id="KW-1185">Reference proteome</keyword>
<dbReference type="PANTHER" id="PTHR32093">
    <property type="entry name" value="LEUCINE-RICH REPEAT EXTENSIN-LIKE PROTEIN 3-RELATED"/>
    <property type="match status" value="1"/>
</dbReference>
<evidence type="ECO:0000313" key="8">
    <source>
        <dbReference type="Proteomes" id="UP000734854"/>
    </source>
</evidence>
<proteinExistence type="predicted"/>
<evidence type="ECO:0000256" key="4">
    <source>
        <dbReference type="ARBA" id="ARBA00022737"/>
    </source>
</evidence>
<accession>A0A8J5FUS0</accession>
<feature type="region of interest" description="Disordered" evidence="5">
    <location>
        <begin position="477"/>
        <end position="509"/>
    </location>
</feature>
<organism evidence="7 8">
    <name type="scientific">Zingiber officinale</name>
    <name type="common">Ginger</name>
    <name type="synonym">Amomum zingiber</name>
    <dbReference type="NCBI Taxonomy" id="94328"/>
    <lineage>
        <taxon>Eukaryota</taxon>
        <taxon>Viridiplantae</taxon>
        <taxon>Streptophyta</taxon>
        <taxon>Embryophyta</taxon>
        <taxon>Tracheophyta</taxon>
        <taxon>Spermatophyta</taxon>
        <taxon>Magnoliopsida</taxon>
        <taxon>Liliopsida</taxon>
        <taxon>Zingiberales</taxon>
        <taxon>Zingiberaceae</taxon>
        <taxon>Zingiber</taxon>
    </lineage>
</organism>
<dbReference type="AlphaFoldDB" id="A0A8J5FUS0"/>
<dbReference type="Proteomes" id="UP000734854">
    <property type="component" value="Unassembled WGS sequence"/>
</dbReference>
<dbReference type="PANTHER" id="PTHR32093:SF128">
    <property type="entry name" value="LEUCINE-RICH REPEAT-CONTAINING N-TERMINAL PLANT-TYPE DOMAIN-CONTAINING PROTEIN"/>
    <property type="match status" value="1"/>
</dbReference>
<evidence type="ECO:0000256" key="1">
    <source>
        <dbReference type="ARBA" id="ARBA00004613"/>
    </source>
</evidence>
<dbReference type="OrthoDB" id="676979at2759"/>
<gene>
    <name evidence="7" type="ORF">ZIOFF_054596</name>
</gene>
<dbReference type="GO" id="GO:0005576">
    <property type="term" value="C:extracellular region"/>
    <property type="evidence" value="ECO:0007669"/>
    <property type="project" value="UniProtKB-SubCell"/>
</dbReference>
<sequence>MEDRRRSRHLLLLQLLCFLCWFLLPCSGSNGNREAIEIGIGIGIGGSPGIVIGGSPEPPHSPSSPSRSSPPPPHSSTSPPHRSPTPPHSSTSPPHRSPPLPHPSSCSNRSPPPQPLRELQPCDFANILQYRAYKVIQNFRKNITCDPYNITATWVGAQICSKGNTGYCGFYCEGPPDKRNMPTVASVDFNGYYLEAKTVRGFIDQLPDLAIFHANSNRFGDTVPNLTQLPFFYEIDVSNNLQTGCFPNNVLSLVNLSFLDLRYNGYSGQVPPSVFDIQTQVLFLNNNKFNGEIPANLGKTPANYITFAYNDFTGPIPRSIGQACNTLLEILFLGNRLSGCLPYEIGLLRNATVFDAGSNQLTGPIPLSFGCLKKVEQLNLAGNMLSGEVPDSVCRLANSKYGRLVNLSLSGNYFTSVGPSCVGLIGCNVLDVKGNCISGMPGQRPAQDCARFQKQAKPVCPTAQYVPCSLQEEELSLEKEGEEARDKAPTVAGYSTYKALRPPEGKKNP</sequence>
<feature type="compositionally biased region" description="Basic and acidic residues" evidence="5">
    <location>
        <begin position="477"/>
        <end position="488"/>
    </location>
</feature>
<feature type="signal peptide" evidence="6">
    <location>
        <begin position="1"/>
        <end position="28"/>
    </location>
</feature>
<reference evidence="7 8" key="1">
    <citation type="submission" date="2020-08" db="EMBL/GenBank/DDBJ databases">
        <title>Plant Genome Project.</title>
        <authorList>
            <person name="Zhang R.-G."/>
        </authorList>
    </citation>
    <scope>NUCLEOTIDE SEQUENCE [LARGE SCALE GENOMIC DNA]</scope>
    <source>
        <tissue evidence="7">Rhizome</tissue>
    </source>
</reference>
<keyword evidence="3 6" id="KW-0732">Signal</keyword>
<comment type="caution">
    <text evidence="7">The sequence shown here is derived from an EMBL/GenBank/DDBJ whole genome shotgun (WGS) entry which is preliminary data.</text>
</comment>
<keyword evidence="2" id="KW-0964">Secreted</keyword>
<evidence type="ECO:0000313" key="7">
    <source>
        <dbReference type="EMBL" id="KAG6486026.1"/>
    </source>
</evidence>
<evidence type="ECO:0000256" key="5">
    <source>
        <dbReference type="SAM" id="MobiDB-lite"/>
    </source>
</evidence>
<dbReference type="EMBL" id="JACMSC010000015">
    <property type="protein sequence ID" value="KAG6486026.1"/>
    <property type="molecule type" value="Genomic_DNA"/>
</dbReference>
<feature type="region of interest" description="Disordered" evidence="5">
    <location>
        <begin position="49"/>
        <end position="118"/>
    </location>
</feature>
<evidence type="ECO:0000256" key="3">
    <source>
        <dbReference type="ARBA" id="ARBA00022729"/>
    </source>
</evidence>
<name>A0A8J5FUS0_ZINOF</name>
<keyword evidence="4" id="KW-0677">Repeat</keyword>
<evidence type="ECO:0000256" key="2">
    <source>
        <dbReference type="ARBA" id="ARBA00022525"/>
    </source>
</evidence>
<dbReference type="InterPro" id="IPR051582">
    <property type="entry name" value="LRR_extensin-like_regulator"/>
</dbReference>
<dbReference type="InterPro" id="IPR001611">
    <property type="entry name" value="Leu-rich_rpt"/>
</dbReference>
<evidence type="ECO:0000256" key="6">
    <source>
        <dbReference type="SAM" id="SignalP"/>
    </source>
</evidence>
<comment type="subcellular location">
    <subcellularLocation>
        <location evidence="1">Secreted</location>
    </subcellularLocation>
</comment>